<gene>
    <name evidence="2" type="ORF">NDU88_003246</name>
</gene>
<evidence type="ECO:0000256" key="1">
    <source>
        <dbReference type="SAM" id="MobiDB-lite"/>
    </source>
</evidence>
<dbReference type="AlphaFoldDB" id="A0AAV7MU16"/>
<sequence>MCGPGGALHRVGGMLEHWGCAGVVQKCPPTYLGSGSSPRGTVYFGPNRHSSKTAGKRTAPEVGRKLTTQFYEGHTFLTLMCSGSNGRPRWPPLFSLEENQEEADIWVRFMTMGQSKGLEWAKKMVAAQRGQHQSETFASTNVDGVQLSDSGLYLRSQESGVAPAKKKIPARATAGSKLKRSKKDMVDLDLPEGPTTSQREWGAKRA</sequence>
<evidence type="ECO:0000313" key="3">
    <source>
        <dbReference type="Proteomes" id="UP001066276"/>
    </source>
</evidence>
<protein>
    <submittedName>
        <fullName evidence="2">Uncharacterized protein</fullName>
    </submittedName>
</protein>
<proteinExistence type="predicted"/>
<dbReference type="EMBL" id="JANPWB010000013">
    <property type="protein sequence ID" value="KAJ1105842.1"/>
    <property type="molecule type" value="Genomic_DNA"/>
</dbReference>
<comment type="caution">
    <text evidence="2">The sequence shown here is derived from an EMBL/GenBank/DDBJ whole genome shotgun (WGS) entry which is preliminary data.</text>
</comment>
<dbReference type="Proteomes" id="UP001066276">
    <property type="component" value="Chromosome 9"/>
</dbReference>
<keyword evidence="3" id="KW-1185">Reference proteome</keyword>
<accession>A0AAV7MU16</accession>
<feature type="region of interest" description="Disordered" evidence="1">
    <location>
        <begin position="158"/>
        <end position="206"/>
    </location>
</feature>
<reference evidence="2" key="1">
    <citation type="journal article" date="2022" name="bioRxiv">
        <title>Sequencing and chromosome-scale assembly of the giantPleurodeles waltlgenome.</title>
        <authorList>
            <person name="Brown T."/>
            <person name="Elewa A."/>
            <person name="Iarovenko S."/>
            <person name="Subramanian E."/>
            <person name="Araus A.J."/>
            <person name="Petzold A."/>
            <person name="Susuki M."/>
            <person name="Suzuki K.-i.T."/>
            <person name="Hayashi T."/>
            <person name="Toyoda A."/>
            <person name="Oliveira C."/>
            <person name="Osipova E."/>
            <person name="Leigh N.D."/>
            <person name="Simon A."/>
            <person name="Yun M.H."/>
        </authorList>
    </citation>
    <scope>NUCLEOTIDE SEQUENCE</scope>
    <source>
        <strain evidence="2">20211129_DDA</strain>
        <tissue evidence="2">Liver</tissue>
    </source>
</reference>
<organism evidence="2 3">
    <name type="scientific">Pleurodeles waltl</name>
    <name type="common">Iberian ribbed newt</name>
    <dbReference type="NCBI Taxonomy" id="8319"/>
    <lineage>
        <taxon>Eukaryota</taxon>
        <taxon>Metazoa</taxon>
        <taxon>Chordata</taxon>
        <taxon>Craniata</taxon>
        <taxon>Vertebrata</taxon>
        <taxon>Euteleostomi</taxon>
        <taxon>Amphibia</taxon>
        <taxon>Batrachia</taxon>
        <taxon>Caudata</taxon>
        <taxon>Salamandroidea</taxon>
        <taxon>Salamandridae</taxon>
        <taxon>Pleurodelinae</taxon>
        <taxon>Pleurodeles</taxon>
    </lineage>
</organism>
<name>A0AAV7MU16_PLEWA</name>
<evidence type="ECO:0000313" key="2">
    <source>
        <dbReference type="EMBL" id="KAJ1105842.1"/>
    </source>
</evidence>